<comment type="similarity">
    <text evidence="2">Belongs to the acyl-CoA oxidase family.</text>
</comment>
<dbReference type="GO" id="GO:0005504">
    <property type="term" value="F:fatty acid binding"/>
    <property type="evidence" value="ECO:0007669"/>
    <property type="project" value="TreeGrafter"/>
</dbReference>
<feature type="domain" description="Acyl-CoA oxidase C-alpha1" evidence="7">
    <location>
        <begin position="305"/>
        <end position="456"/>
    </location>
</feature>
<dbReference type="PANTHER" id="PTHR10909:SF382">
    <property type="entry name" value="ACYL-COENZYME A OXIDASE"/>
    <property type="match status" value="1"/>
</dbReference>
<organism evidence="8 9">
    <name type="scientific">Streptomyces viridosporus (strain ATCC 14672 / DSM 40746 / JCM 4963 / KCTC 9882 / NRRL B-12104 / FH 1290)</name>
    <name type="common">Streptomyces ghanaensis</name>
    <dbReference type="NCBI Taxonomy" id="566461"/>
    <lineage>
        <taxon>Bacteria</taxon>
        <taxon>Bacillati</taxon>
        <taxon>Actinomycetota</taxon>
        <taxon>Actinomycetes</taxon>
        <taxon>Kitasatosporales</taxon>
        <taxon>Streptomycetaceae</taxon>
        <taxon>Streptomyces</taxon>
    </lineage>
</organism>
<dbReference type="SMR" id="D6AAS9"/>
<dbReference type="InterPro" id="IPR012258">
    <property type="entry name" value="Acyl-CoA_oxidase"/>
</dbReference>
<keyword evidence="3" id="KW-0285">Flavoprotein</keyword>
<dbReference type="RefSeq" id="WP_004994465.1">
    <property type="nucleotide sequence ID" value="NZ_DS999642.1"/>
</dbReference>
<dbReference type="Gene3D" id="2.40.110.10">
    <property type="entry name" value="Butyryl-CoA Dehydrogenase, subunit A, domain 2"/>
    <property type="match status" value="1"/>
</dbReference>
<dbReference type="PIRSF" id="PIRSF000168">
    <property type="entry name" value="Acyl-CoA_oxidase"/>
    <property type="match status" value="1"/>
</dbReference>
<evidence type="ECO:0000259" key="7">
    <source>
        <dbReference type="Pfam" id="PF22924"/>
    </source>
</evidence>
<evidence type="ECO:0000259" key="6">
    <source>
        <dbReference type="Pfam" id="PF01756"/>
    </source>
</evidence>
<gene>
    <name evidence="8" type="ORF">SSFG_07849</name>
</gene>
<name>D6AAS9_STRV1</name>
<keyword evidence="5" id="KW-0560">Oxidoreductase</keyword>
<evidence type="ECO:0000256" key="5">
    <source>
        <dbReference type="ARBA" id="ARBA00023002"/>
    </source>
</evidence>
<dbReference type="GO" id="GO:0003997">
    <property type="term" value="F:acyl-CoA oxidase activity"/>
    <property type="evidence" value="ECO:0007669"/>
    <property type="project" value="InterPro"/>
</dbReference>
<sequence>MTLLTFRTNACEVTGGPLQDDLPGSLPQLISPLPAAGELTHLLFDQDNQGDIHQPWRNLIAQEQFRHAHGLSPEERTTRSYARLRLVNNSLSSAEALTNDPHRLASLHEWTGVVDATLGTLSSIHYNLFLGSLYDHDAVTSRDLADFTSLRRTGTFLCTELEHGNDAASLQTTATFDRAADCFILHTPTPAAQKCMPNTGAAGGPKSALVAARLLIDGQDQGVFLFLTPVSDEAGPLPGITVRPLPERIGHPFDHSLTSFDQVRLPREALLEAEHGRLAPQGTLSSSLGNRRKRFLRSLHRVLMGKLCMSAAAVGVSRASLAIAVRYAHARYISGPRAGQRIPLVAHRSHHGRLLYGIATAYAMTFLHREVVSQWARHIAGEAAQDAESRAELERLVAITKSWTTWQARDIAIECRERCGALGLFPVNCLADITANVEGTITAEGDNLVIALKAAAEMLFGHRSRKGRSAELPVVEQHLTDLGFLRDLLGEAEALWQERARRDLRQGPAGDPVSRWNGASSAALKMVDIHARLQAADALLAAAGQAVGPAARDLLHQLARLFLLKEISEHTGDLLAEGFLTAGHIRRLPAAIDEVVAELAPHMMTLVEAFDLPDEFFSGIPIANDDYTLRWNELADSLAADCCDR</sequence>
<dbReference type="InterPro" id="IPR002655">
    <property type="entry name" value="Acyl-CoA_oxidase_C"/>
</dbReference>
<evidence type="ECO:0000256" key="4">
    <source>
        <dbReference type="ARBA" id="ARBA00022827"/>
    </source>
</evidence>
<evidence type="ECO:0000256" key="1">
    <source>
        <dbReference type="ARBA" id="ARBA00001974"/>
    </source>
</evidence>
<reference evidence="9" key="1">
    <citation type="submission" date="2008-12" db="EMBL/GenBank/DDBJ databases">
        <title>Annotation of Streptomyces ghanaensis ATCC 14672.</title>
        <authorList>
            <consortium name="The Broad Institute Genome Sequencing Platform"/>
            <consortium name="Broad Institute Microbial Sequencing Center"/>
            <person name="Fischbach M."/>
            <person name="Ward D."/>
            <person name="Young S."/>
            <person name="Kodira C.D."/>
            <person name="Zeng Q."/>
            <person name="Koehrsen M."/>
            <person name="Godfrey P."/>
            <person name="Alvarado L."/>
            <person name="Berlin A.M."/>
            <person name="Borenstein D."/>
            <person name="Chen Z."/>
            <person name="Engels R."/>
            <person name="Freedman E."/>
            <person name="Gellesch M."/>
            <person name="Goldberg J."/>
            <person name="Griggs A."/>
            <person name="Gujja S."/>
            <person name="Heiman D.I."/>
            <person name="Hepburn T.A."/>
            <person name="Howarth C."/>
            <person name="Jen D."/>
            <person name="Larson L."/>
            <person name="Lewis B."/>
            <person name="Mehta T."/>
            <person name="Park D."/>
            <person name="Pearson M."/>
            <person name="Roberts A."/>
            <person name="Saif S."/>
            <person name="Shea T.D."/>
            <person name="Shenoy N."/>
            <person name="Sisk P."/>
            <person name="Stolte C."/>
            <person name="Sykes S.N."/>
            <person name="Walk T."/>
            <person name="White J."/>
            <person name="Yandava C."/>
            <person name="Straight P."/>
            <person name="Clardy J."/>
            <person name="Hung D."/>
            <person name="Kolter R."/>
            <person name="Mekalanos J."/>
            <person name="Walker S."/>
            <person name="Walsh C.T."/>
            <person name="Wieland B.L.C."/>
            <person name="Ilzarbe M."/>
            <person name="Galagan J."/>
            <person name="Nusbaum C."/>
            <person name="Birren B."/>
        </authorList>
    </citation>
    <scope>NUCLEOTIDE SEQUENCE [LARGE SCALE GENOMIC DNA]</scope>
    <source>
        <strain evidence="9">ATCC 14672 / DSM 40746 / JCM 4963 / KCTC 9882 / NRRL B-12104 / FH 1290</strain>
    </source>
</reference>
<dbReference type="GO" id="GO:0071949">
    <property type="term" value="F:FAD binding"/>
    <property type="evidence" value="ECO:0007669"/>
    <property type="project" value="InterPro"/>
</dbReference>
<keyword evidence="4" id="KW-0274">FAD</keyword>
<dbReference type="InterPro" id="IPR009100">
    <property type="entry name" value="AcylCoA_DH/oxidase_NM_dom_sf"/>
</dbReference>
<dbReference type="PANTHER" id="PTHR10909">
    <property type="entry name" value="ELECTRON TRANSPORT OXIDOREDUCTASE"/>
    <property type="match status" value="1"/>
</dbReference>
<dbReference type="InterPro" id="IPR036250">
    <property type="entry name" value="AcylCo_DH-like_C"/>
</dbReference>
<dbReference type="InterPro" id="IPR046373">
    <property type="entry name" value="Acyl-CoA_Oxase/DH_mid-dom_sf"/>
</dbReference>
<proteinExistence type="inferred from homology"/>
<evidence type="ECO:0000313" key="9">
    <source>
        <dbReference type="Proteomes" id="UP000003824"/>
    </source>
</evidence>
<dbReference type="eggNOG" id="COG1960">
    <property type="taxonomic scope" value="Bacteria"/>
</dbReference>
<dbReference type="Pfam" id="PF22924">
    <property type="entry name" value="ACOX_C_alpha1"/>
    <property type="match status" value="1"/>
</dbReference>
<dbReference type="SUPFAM" id="SSF47203">
    <property type="entry name" value="Acyl-CoA dehydrogenase C-terminal domain-like"/>
    <property type="match status" value="2"/>
</dbReference>
<dbReference type="InterPro" id="IPR055060">
    <property type="entry name" value="ACOX_C_alpha1"/>
</dbReference>
<dbReference type="GO" id="GO:0033540">
    <property type="term" value="P:fatty acid beta-oxidation using acyl-CoA oxidase"/>
    <property type="evidence" value="ECO:0007669"/>
    <property type="project" value="TreeGrafter"/>
</dbReference>
<comment type="cofactor">
    <cofactor evidence="1">
        <name>FAD</name>
        <dbReference type="ChEBI" id="CHEBI:57692"/>
    </cofactor>
</comment>
<dbReference type="GO" id="GO:0055088">
    <property type="term" value="P:lipid homeostasis"/>
    <property type="evidence" value="ECO:0007669"/>
    <property type="project" value="TreeGrafter"/>
</dbReference>
<dbReference type="Pfam" id="PF01756">
    <property type="entry name" value="ACOX"/>
    <property type="match status" value="1"/>
</dbReference>
<dbReference type="Gene3D" id="1.20.140.10">
    <property type="entry name" value="Butyryl-CoA Dehydrogenase, subunit A, domain 3"/>
    <property type="match status" value="2"/>
</dbReference>
<evidence type="ECO:0000256" key="3">
    <source>
        <dbReference type="ARBA" id="ARBA00022630"/>
    </source>
</evidence>
<dbReference type="SUPFAM" id="SSF56645">
    <property type="entry name" value="Acyl-CoA dehydrogenase NM domain-like"/>
    <property type="match status" value="1"/>
</dbReference>
<dbReference type="Proteomes" id="UP000003824">
    <property type="component" value="Unassembled WGS sequence"/>
</dbReference>
<feature type="domain" description="Acyl-CoA oxidase C-terminal" evidence="6">
    <location>
        <begin position="513"/>
        <end position="616"/>
    </location>
</feature>
<evidence type="ECO:0000256" key="2">
    <source>
        <dbReference type="ARBA" id="ARBA00006288"/>
    </source>
</evidence>
<dbReference type="AlphaFoldDB" id="D6AAS9"/>
<accession>D6AAS9</accession>
<evidence type="ECO:0000313" key="8">
    <source>
        <dbReference type="EMBL" id="EFE72614.2"/>
    </source>
</evidence>
<protein>
    <submittedName>
        <fullName evidence="8">Acyl-CoA oxidase</fullName>
    </submittedName>
</protein>
<dbReference type="EMBL" id="DS999642">
    <property type="protein sequence ID" value="EFE72614.2"/>
    <property type="molecule type" value="Genomic_DNA"/>
</dbReference>